<dbReference type="Proteomes" id="UP001224775">
    <property type="component" value="Unassembled WGS sequence"/>
</dbReference>
<comment type="caution">
    <text evidence="3">The sequence shown here is derived from an EMBL/GenBank/DDBJ whole genome shotgun (WGS) entry which is preliminary data.</text>
</comment>
<evidence type="ECO:0008006" key="5">
    <source>
        <dbReference type="Google" id="ProtNLM"/>
    </source>
</evidence>
<sequence length="658" mass="74455">MNTTNMVPPIQQQPDGSTGDGDGDNNFRIGKAKALTTPSRSPNKSRSAAGQSTHNIESTLFRPSADNVTTTSPLELDVEVAYSSPTPFDVDNGNDNYEDNSPTSPLRSLAKTLWVSPKPLRRKLEQVLPAADSPTYTDLPDDVVVTPTTPLSHDHYRASSSCSTINHSYDVYEDNDNDEKTKLNKSDITKRSESDERCLPEDTFSFFVYSDVLRSRTFNLALVVFLFQMAIYFILAYDITNFRNPKNRFKLPVNVEIPVRIAEFFALMVAIITQDEVGTAVTLIRDGFDEDLVEAFPGATKAKWGWSIALRAFEGLFGLLLTCLLIMQSTNVLDLLLNFLAMEFVSKLDDVVFVLARKGFLGFWGCVVQKEAENVSDTYYDVSQRSRKSRKNATCVTNVYFFILFTSMFIGWVWISVNQTSGVYLCSKIFAQHGDEALPMLGSMSGLFLLQKQSFHRRNNRRLGYKDNRGSLLAYCEKQKRWTLSLPKDDVSPDDWTPCNWYAASSESEDFDVLKTATSQWVVKTSTNIFVPLSQHFLACYDCTDNLCAPHGSCKEGKCMCGEGRYGLRCEYPEPCQRLEMEIEQHDEGFVKTGESYFASKYYRLQDVETYNRPVYTSLGDNETSLSDDTDFFVFTGVRWILSCRRLFPELKDVNDTT</sequence>
<keyword evidence="4" id="KW-1185">Reference proteome</keyword>
<feature type="compositionally biased region" description="Polar residues" evidence="1">
    <location>
        <begin position="1"/>
        <end position="14"/>
    </location>
</feature>
<evidence type="ECO:0000256" key="2">
    <source>
        <dbReference type="SAM" id="Phobius"/>
    </source>
</evidence>
<feature type="transmembrane region" description="Helical" evidence="2">
    <location>
        <begin position="395"/>
        <end position="415"/>
    </location>
</feature>
<feature type="region of interest" description="Disordered" evidence="1">
    <location>
        <begin position="1"/>
        <end position="70"/>
    </location>
</feature>
<keyword evidence="2" id="KW-1133">Transmembrane helix</keyword>
<feature type="compositionally biased region" description="Polar residues" evidence="1">
    <location>
        <begin position="36"/>
        <end position="58"/>
    </location>
</feature>
<feature type="transmembrane region" description="Helical" evidence="2">
    <location>
        <begin position="220"/>
        <end position="240"/>
    </location>
</feature>
<keyword evidence="2" id="KW-0472">Membrane</keyword>
<accession>A0AAD8XRR7</accession>
<feature type="transmembrane region" description="Helical" evidence="2">
    <location>
        <begin position="304"/>
        <end position="327"/>
    </location>
</feature>
<evidence type="ECO:0000313" key="4">
    <source>
        <dbReference type="Proteomes" id="UP001224775"/>
    </source>
</evidence>
<proteinExistence type="predicted"/>
<keyword evidence="2" id="KW-0812">Transmembrane</keyword>
<evidence type="ECO:0000313" key="3">
    <source>
        <dbReference type="EMBL" id="KAK1732322.1"/>
    </source>
</evidence>
<dbReference type="EMBL" id="JATAAI010000073">
    <property type="protein sequence ID" value="KAK1732322.1"/>
    <property type="molecule type" value="Genomic_DNA"/>
</dbReference>
<evidence type="ECO:0000256" key="1">
    <source>
        <dbReference type="SAM" id="MobiDB-lite"/>
    </source>
</evidence>
<name>A0AAD8XRR7_9STRA</name>
<gene>
    <name evidence="3" type="ORF">QTG54_016989</name>
</gene>
<protein>
    <recommendedName>
        <fullName evidence="5">EGF-like domain-containing protein</fullName>
    </recommendedName>
</protein>
<reference evidence="3" key="1">
    <citation type="submission" date="2023-06" db="EMBL/GenBank/DDBJ databases">
        <title>Survivors Of The Sea: Transcriptome response of Skeletonema marinoi to long-term dormancy.</title>
        <authorList>
            <person name="Pinder M.I.M."/>
            <person name="Kourtchenko O."/>
            <person name="Robertson E.K."/>
            <person name="Larsson T."/>
            <person name="Maumus F."/>
            <person name="Osuna-Cruz C.M."/>
            <person name="Vancaester E."/>
            <person name="Stenow R."/>
            <person name="Vandepoele K."/>
            <person name="Ploug H."/>
            <person name="Bruchert V."/>
            <person name="Godhe A."/>
            <person name="Topel M."/>
        </authorList>
    </citation>
    <scope>NUCLEOTIDE SEQUENCE</scope>
    <source>
        <strain evidence="3">R05AC</strain>
    </source>
</reference>
<feature type="compositionally biased region" description="Polar residues" evidence="1">
    <location>
        <begin position="93"/>
        <end position="104"/>
    </location>
</feature>
<feature type="region of interest" description="Disordered" evidence="1">
    <location>
        <begin position="85"/>
        <end position="104"/>
    </location>
</feature>
<organism evidence="3 4">
    <name type="scientific">Skeletonema marinoi</name>
    <dbReference type="NCBI Taxonomy" id="267567"/>
    <lineage>
        <taxon>Eukaryota</taxon>
        <taxon>Sar</taxon>
        <taxon>Stramenopiles</taxon>
        <taxon>Ochrophyta</taxon>
        <taxon>Bacillariophyta</taxon>
        <taxon>Coscinodiscophyceae</taxon>
        <taxon>Thalassiosirophycidae</taxon>
        <taxon>Thalassiosirales</taxon>
        <taxon>Skeletonemataceae</taxon>
        <taxon>Skeletonema</taxon>
        <taxon>Skeletonema marinoi-dohrnii complex</taxon>
    </lineage>
</organism>
<feature type="non-terminal residue" evidence="3">
    <location>
        <position position="658"/>
    </location>
</feature>
<dbReference type="AlphaFoldDB" id="A0AAD8XRR7"/>